<reference evidence="3" key="1">
    <citation type="submission" date="2018-06" db="EMBL/GenBank/DDBJ databases">
        <authorList>
            <person name="Zhirakovskaya E."/>
        </authorList>
    </citation>
    <scope>NUCLEOTIDE SEQUENCE</scope>
</reference>
<dbReference type="Pfam" id="PF01551">
    <property type="entry name" value="Peptidase_M23"/>
    <property type="match status" value="1"/>
</dbReference>
<dbReference type="GO" id="GO:0004222">
    <property type="term" value="F:metalloendopeptidase activity"/>
    <property type="evidence" value="ECO:0007669"/>
    <property type="project" value="TreeGrafter"/>
</dbReference>
<dbReference type="SUPFAM" id="SSF51261">
    <property type="entry name" value="Duplicated hybrid motif"/>
    <property type="match status" value="1"/>
</dbReference>
<feature type="domain" description="Flagellar protein FlgJ N-terminal" evidence="2">
    <location>
        <begin position="48"/>
        <end position="96"/>
    </location>
</feature>
<evidence type="ECO:0000313" key="3">
    <source>
        <dbReference type="EMBL" id="VAV85585.1"/>
    </source>
</evidence>
<organism evidence="3">
    <name type="scientific">hydrothermal vent metagenome</name>
    <dbReference type="NCBI Taxonomy" id="652676"/>
    <lineage>
        <taxon>unclassified sequences</taxon>
        <taxon>metagenomes</taxon>
        <taxon>ecological metagenomes</taxon>
    </lineage>
</organism>
<protein>
    <submittedName>
        <fullName evidence="3">Uncharacterized protein</fullName>
    </submittedName>
</protein>
<feature type="domain" description="M23ase beta-sheet core" evidence="1">
    <location>
        <begin position="179"/>
        <end position="273"/>
    </location>
</feature>
<dbReference type="CDD" id="cd12797">
    <property type="entry name" value="M23_peptidase"/>
    <property type="match status" value="1"/>
</dbReference>
<dbReference type="PANTHER" id="PTHR21666">
    <property type="entry name" value="PEPTIDASE-RELATED"/>
    <property type="match status" value="1"/>
</dbReference>
<dbReference type="AlphaFoldDB" id="A0A3B0RPU0"/>
<dbReference type="EMBL" id="UOEA01000090">
    <property type="protein sequence ID" value="VAV85585.1"/>
    <property type="molecule type" value="Genomic_DNA"/>
</dbReference>
<dbReference type="PANTHER" id="PTHR21666:SF270">
    <property type="entry name" value="MUREIN HYDROLASE ACTIVATOR ENVC"/>
    <property type="match status" value="1"/>
</dbReference>
<dbReference type="InterPro" id="IPR019301">
    <property type="entry name" value="Flagellar_prot_FlgJ_N"/>
</dbReference>
<sequence>MAANGINSQAQAEFFKSSVLPSVSHEGRGGIKRAVENFEAIFINDLLKVMRKTTTKGGLFNSGNSGEIYSSMIDTELSKNLARGKGLGLGQMLLKQLDKDGELRAEKAFNAEKPFKVEKPFKAGQIHGIRGSEAVGSLTTKKAPEGLDKKQPVYEMPVRGDVSSGFGMRTHPIKQIRAFHRGMDISTYEGAPVYPTADGKVSYTGKSDSYGNFVEVKHDNGIVSRYAHLHSHIVSEGDVVVTSRPMAFVGNSGSSTAPHLHFEVLRDGKAVDPDAFLGGV</sequence>
<accession>A0A3B0RPU0</accession>
<dbReference type="InterPro" id="IPR011055">
    <property type="entry name" value="Dup_hybrid_motif"/>
</dbReference>
<dbReference type="InterPro" id="IPR050570">
    <property type="entry name" value="Cell_wall_metabolism_enzyme"/>
</dbReference>
<name>A0A3B0RPU0_9ZZZZ</name>
<gene>
    <name evidence="3" type="ORF">MNBD_DELTA01-368</name>
</gene>
<dbReference type="Pfam" id="PF10135">
    <property type="entry name" value="Rod-binding"/>
    <property type="match status" value="1"/>
</dbReference>
<evidence type="ECO:0000259" key="2">
    <source>
        <dbReference type="Pfam" id="PF10135"/>
    </source>
</evidence>
<dbReference type="InterPro" id="IPR016047">
    <property type="entry name" value="M23ase_b-sheet_dom"/>
</dbReference>
<evidence type="ECO:0000259" key="1">
    <source>
        <dbReference type="Pfam" id="PF01551"/>
    </source>
</evidence>
<proteinExistence type="predicted"/>
<dbReference type="Gene3D" id="2.70.70.10">
    <property type="entry name" value="Glucose Permease (Domain IIA)"/>
    <property type="match status" value="1"/>
</dbReference>